<dbReference type="EMBL" id="PYMH01000006">
    <property type="protein sequence ID" value="PSU33224.1"/>
    <property type="molecule type" value="Genomic_DNA"/>
</dbReference>
<name>A0A2T3IXG4_9GAMM</name>
<organism evidence="2 3">
    <name type="scientific">Photobacterium lutimaris</name>
    <dbReference type="NCBI Taxonomy" id="388278"/>
    <lineage>
        <taxon>Bacteria</taxon>
        <taxon>Pseudomonadati</taxon>
        <taxon>Pseudomonadota</taxon>
        <taxon>Gammaproteobacteria</taxon>
        <taxon>Vibrionales</taxon>
        <taxon>Vibrionaceae</taxon>
        <taxon>Photobacterium</taxon>
    </lineage>
</organism>
<dbReference type="InterPro" id="IPR007345">
    <property type="entry name" value="Polysacch_pyruvyl_Trfase"/>
</dbReference>
<dbReference type="Proteomes" id="UP000241222">
    <property type="component" value="Unassembled WGS sequence"/>
</dbReference>
<dbReference type="AlphaFoldDB" id="A0A2T3IXG4"/>
<protein>
    <recommendedName>
        <fullName evidence="1">Polysaccharide pyruvyl transferase domain-containing protein</fullName>
    </recommendedName>
</protein>
<evidence type="ECO:0000313" key="3">
    <source>
        <dbReference type="Proteomes" id="UP000241222"/>
    </source>
</evidence>
<dbReference type="PANTHER" id="PTHR36836:SF1">
    <property type="entry name" value="COLANIC ACID BIOSYNTHESIS PROTEIN WCAK"/>
    <property type="match status" value="1"/>
</dbReference>
<evidence type="ECO:0000259" key="1">
    <source>
        <dbReference type="Pfam" id="PF04230"/>
    </source>
</evidence>
<dbReference type="OrthoDB" id="6591518at2"/>
<keyword evidence="3" id="KW-1185">Reference proteome</keyword>
<feature type="domain" description="Polysaccharide pyruvyl transferase" evidence="1">
    <location>
        <begin position="28"/>
        <end position="276"/>
    </location>
</feature>
<dbReference type="RefSeq" id="WP_107349436.1">
    <property type="nucleotide sequence ID" value="NZ_PYMH01000006.1"/>
</dbReference>
<gene>
    <name evidence="2" type="ORF">C9I99_13590</name>
</gene>
<dbReference type="Pfam" id="PF04230">
    <property type="entry name" value="PS_pyruv_trans"/>
    <property type="match status" value="1"/>
</dbReference>
<accession>A0A2T3IXG4</accession>
<comment type="caution">
    <text evidence="2">The sequence shown here is derived from an EMBL/GenBank/DDBJ whole genome shotgun (WGS) entry which is preliminary data.</text>
</comment>
<proteinExistence type="predicted"/>
<dbReference type="PANTHER" id="PTHR36836">
    <property type="entry name" value="COLANIC ACID BIOSYNTHESIS PROTEIN WCAK"/>
    <property type="match status" value="1"/>
</dbReference>
<sequence>MKKAVILNDTAFESHHGCETVVKNIKELLLKNGIKTIDTHPVGKPWVENKSFIVSMSQADIVIVNGEGTLHHSQPRAKDLISVGNYVKEKLNIPVVLINSTCQENNSEIIESIKCYDLIFVRESLSQQELAKYDIKSKVVPDMSFYSKYDLSKKETTGRVGITDSVYFDLSEKLYLLSLKEGYEFLPAKTNSKIRKITVNSLFKHAESNLFKAIRYPFHKLKLIKFKYKKIRKFYYLNDYESYVNKIASSKFMIIARYHSLCFALKTLTPFLALKSNSHKIEGILSDVGIDKSRIVSEPEVASSTFKELTSEEESNILKYINEAPRKIEGMFKEINSLIDK</sequence>
<reference evidence="2 3" key="1">
    <citation type="submission" date="2018-03" db="EMBL/GenBank/DDBJ databases">
        <title>Whole genome sequencing of Histamine producing bacteria.</title>
        <authorList>
            <person name="Butler K."/>
        </authorList>
    </citation>
    <scope>NUCLEOTIDE SEQUENCE [LARGE SCALE GENOMIC DNA]</scope>
    <source>
        <strain evidence="2 3">JCM 13586</strain>
    </source>
</reference>
<evidence type="ECO:0000313" key="2">
    <source>
        <dbReference type="EMBL" id="PSU33224.1"/>
    </source>
</evidence>